<dbReference type="Gene3D" id="3.40.50.1820">
    <property type="entry name" value="alpha/beta hydrolase"/>
    <property type="match status" value="1"/>
</dbReference>
<sequence>MLGYIVGLCALLSLGGVQGAPEADLVTDLPGLSFKPNFKQYSGYLNGVNTRRLHYWFVESSSNPSRDPLVLWLNGGPGCSSLLGLLTENGPFQIKQDAKTVIQNPFSWNQVANMIFLEAPAGVGFSYDTARNYTSSDDDAALNNYYALKDFFKKFPEYSGRDFFITGESYGGIYVPTLSNLVMKDPDFNLQGFAVGNGLSDYSLNDNSIVYFVYYHGLIGEEEWFDLLEACCTPNTTNYCDFHGSKKPQCPEKLEKIQMLVWSSGLNVYNLYKECYGGVKDLTLHWDKASSKYVTSNFGWPFMFLKNTEISHRRKQRSPVPTAVPDDEATIPGGPAEK</sequence>
<dbReference type="FunFam" id="3.40.50.1820:FF:000335">
    <property type="entry name" value="Carboxypeptidase"/>
    <property type="match status" value="1"/>
</dbReference>
<dbReference type="GO" id="GO:0006508">
    <property type="term" value="P:proteolysis"/>
    <property type="evidence" value="ECO:0007669"/>
    <property type="project" value="UniProtKB-KW"/>
</dbReference>
<gene>
    <name evidence="7" type="ORF">ElyMa_004445400</name>
</gene>
<dbReference type="GO" id="GO:1904715">
    <property type="term" value="P:negative regulation of chaperone-mediated autophagy"/>
    <property type="evidence" value="ECO:0007669"/>
    <property type="project" value="UniProtKB-ARBA"/>
</dbReference>
<evidence type="ECO:0000256" key="2">
    <source>
        <dbReference type="ARBA" id="ARBA00022645"/>
    </source>
</evidence>
<evidence type="ECO:0000256" key="5">
    <source>
        <dbReference type="RuleBase" id="RU361156"/>
    </source>
</evidence>
<feature type="non-terminal residue" evidence="7">
    <location>
        <position position="338"/>
    </location>
</feature>
<dbReference type="Proteomes" id="UP000762676">
    <property type="component" value="Unassembled WGS sequence"/>
</dbReference>
<proteinExistence type="inferred from homology"/>
<keyword evidence="4 5" id="KW-0378">Hydrolase</keyword>
<evidence type="ECO:0000256" key="3">
    <source>
        <dbReference type="ARBA" id="ARBA00022670"/>
    </source>
</evidence>
<dbReference type="EC" id="3.4.16.-" evidence="5"/>
<keyword evidence="5" id="KW-0732">Signal</keyword>
<dbReference type="AlphaFoldDB" id="A0AAV4HEL6"/>
<dbReference type="PROSITE" id="PS00131">
    <property type="entry name" value="CARBOXYPEPT_SER_SER"/>
    <property type="match status" value="1"/>
</dbReference>
<dbReference type="InterPro" id="IPR018202">
    <property type="entry name" value="Ser_caboxypep_ser_AS"/>
</dbReference>
<evidence type="ECO:0000256" key="1">
    <source>
        <dbReference type="ARBA" id="ARBA00009431"/>
    </source>
</evidence>
<dbReference type="PANTHER" id="PTHR11802:SF201">
    <property type="entry name" value="CARBOXYPEPTIDASE"/>
    <property type="match status" value="1"/>
</dbReference>
<reference evidence="7 8" key="1">
    <citation type="journal article" date="2021" name="Elife">
        <title>Chloroplast acquisition without the gene transfer in kleptoplastic sea slugs, Plakobranchus ocellatus.</title>
        <authorList>
            <person name="Maeda T."/>
            <person name="Takahashi S."/>
            <person name="Yoshida T."/>
            <person name="Shimamura S."/>
            <person name="Takaki Y."/>
            <person name="Nagai Y."/>
            <person name="Toyoda A."/>
            <person name="Suzuki Y."/>
            <person name="Arimoto A."/>
            <person name="Ishii H."/>
            <person name="Satoh N."/>
            <person name="Nishiyama T."/>
            <person name="Hasebe M."/>
            <person name="Maruyama T."/>
            <person name="Minagawa J."/>
            <person name="Obokata J."/>
            <person name="Shigenobu S."/>
        </authorList>
    </citation>
    <scope>NUCLEOTIDE SEQUENCE [LARGE SCALE GENOMIC DNA]</scope>
</reference>
<feature type="signal peptide" evidence="5">
    <location>
        <begin position="1"/>
        <end position="19"/>
    </location>
</feature>
<dbReference type="Pfam" id="PF00450">
    <property type="entry name" value="Peptidase_S10"/>
    <property type="match status" value="1"/>
</dbReference>
<dbReference type="EMBL" id="BMAT01008973">
    <property type="protein sequence ID" value="GFR96119.1"/>
    <property type="molecule type" value="Genomic_DNA"/>
</dbReference>
<evidence type="ECO:0000256" key="4">
    <source>
        <dbReference type="ARBA" id="ARBA00022801"/>
    </source>
</evidence>
<feature type="chain" id="PRO_5043099883" description="Carboxypeptidase" evidence="5">
    <location>
        <begin position="20"/>
        <end position="338"/>
    </location>
</feature>
<comment type="caution">
    <text evidence="7">The sequence shown here is derived from an EMBL/GenBank/DDBJ whole genome shotgun (WGS) entry which is preliminary data.</text>
</comment>
<dbReference type="GO" id="GO:0004185">
    <property type="term" value="F:serine-type carboxypeptidase activity"/>
    <property type="evidence" value="ECO:0007669"/>
    <property type="project" value="UniProtKB-UniRule"/>
</dbReference>
<protein>
    <recommendedName>
        <fullName evidence="5">Carboxypeptidase</fullName>
        <ecNumber evidence="5">3.4.16.-</ecNumber>
    </recommendedName>
</protein>
<comment type="similarity">
    <text evidence="1 5">Belongs to the peptidase S10 family.</text>
</comment>
<dbReference type="InterPro" id="IPR029058">
    <property type="entry name" value="AB_hydrolase_fold"/>
</dbReference>
<accession>A0AAV4HEL6</accession>
<dbReference type="InterPro" id="IPR001563">
    <property type="entry name" value="Peptidase_S10"/>
</dbReference>
<evidence type="ECO:0000256" key="6">
    <source>
        <dbReference type="SAM" id="MobiDB-lite"/>
    </source>
</evidence>
<keyword evidence="3 5" id="KW-0645">Protease</keyword>
<evidence type="ECO:0000313" key="7">
    <source>
        <dbReference type="EMBL" id="GFR96119.1"/>
    </source>
</evidence>
<name>A0AAV4HEL6_9GAST</name>
<keyword evidence="2 5" id="KW-0121">Carboxypeptidase</keyword>
<evidence type="ECO:0000313" key="8">
    <source>
        <dbReference type="Proteomes" id="UP000762676"/>
    </source>
</evidence>
<feature type="region of interest" description="Disordered" evidence="6">
    <location>
        <begin position="313"/>
        <end position="338"/>
    </location>
</feature>
<dbReference type="SUPFAM" id="SSF53474">
    <property type="entry name" value="alpha/beta-Hydrolases"/>
    <property type="match status" value="1"/>
</dbReference>
<dbReference type="GO" id="GO:0031647">
    <property type="term" value="P:regulation of protein stability"/>
    <property type="evidence" value="ECO:0007669"/>
    <property type="project" value="UniProtKB-ARBA"/>
</dbReference>
<dbReference type="PANTHER" id="PTHR11802">
    <property type="entry name" value="SERINE PROTEASE FAMILY S10 SERINE CARBOXYPEPTIDASE"/>
    <property type="match status" value="1"/>
</dbReference>
<organism evidence="7 8">
    <name type="scientific">Elysia marginata</name>
    <dbReference type="NCBI Taxonomy" id="1093978"/>
    <lineage>
        <taxon>Eukaryota</taxon>
        <taxon>Metazoa</taxon>
        <taxon>Spiralia</taxon>
        <taxon>Lophotrochozoa</taxon>
        <taxon>Mollusca</taxon>
        <taxon>Gastropoda</taxon>
        <taxon>Heterobranchia</taxon>
        <taxon>Euthyneura</taxon>
        <taxon>Panpulmonata</taxon>
        <taxon>Sacoglossa</taxon>
        <taxon>Placobranchoidea</taxon>
        <taxon>Plakobranchidae</taxon>
        <taxon>Elysia</taxon>
    </lineage>
</organism>
<dbReference type="PRINTS" id="PR00724">
    <property type="entry name" value="CRBOXYPTASEC"/>
</dbReference>
<keyword evidence="8" id="KW-1185">Reference proteome</keyword>